<name>A0A1Q9CQK5_SYMMI</name>
<gene>
    <name evidence="1" type="ORF">AK812_SmicGene33834</name>
</gene>
<dbReference type="Proteomes" id="UP000186817">
    <property type="component" value="Unassembled WGS sequence"/>
</dbReference>
<dbReference type="EMBL" id="LSRX01000989">
    <property type="protein sequence ID" value="OLP85203.1"/>
    <property type="molecule type" value="Genomic_DNA"/>
</dbReference>
<keyword evidence="2" id="KW-1185">Reference proteome</keyword>
<organism evidence="1 2">
    <name type="scientific">Symbiodinium microadriaticum</name>
    <name type="common">Dinoflagellate</name>
    <name type="synonym">Zooxanthella microadriatica</name>
    <dbReference type="NCBI Taxonomy" id="2951"/>
    <lineage>
        <taxon>Eukaryota</taxon>
        <taxon>Sar</taxon>
        <taxon>Alveolata</taxon>
        <taxon>Dinophyceae</taxon>
        <taxon>Suessiales</taxon>
        <taxon>Symbiodiniaceae</taxon>
        <taxon>Symbiodinium</taxon>
    </lineage>
</organism>
<reference evidence="1 2" key="1">
    <citation type="submission" date="2016-02" db="EMBL/GenBank/DDBJ databases">
        <title>Genome analysis of coral dinoflagellate symbionts highlights evolutionary adaptations to a symbiotic lifestyle.</title>
        <authorList>
            <person name="Aranda M."/>
            <person name="Li Y."/>
            <person name="Liew Y.J."/>
            <person name="Baumgarten S."/>
            <person name="Simakov O."/>
            <person name="Wilson M."/>
            <person name="Piel J."/>
            <person name="Ashoor H."/>
            <person name="Bougouffa S."/>
            <person name="Bajic V.B."/>
            <person name="Ryu T."/>
            <person name="Ravasi T."/>
            <person name="Bayer T."/>
            <person name="Micklem G."/>
            <person name="Kim H."/>
            <person name="Bhak J."/>
            <person name="Lajeunesse T.C."/>
            <person name="Voolstra C.R."/>
        </authorList>
    </citation>
    <scope>NUCLEOTIDE SEQUENCE [LARGE SCALE GENOMIC DNA]</scope>
    <source>
        <strain evidence="1 2">CCMP2467</strain>
    </source>
</reference>
<dbReference type="OrthoDB" id="434662at2759"/>
<dbReference type="AlphaFoldDB" id="A0A1Q9CQK5"/>
<proteinExistence type="predicted"/>
<accession>A0A1Q9CQK5</accession>
<sequence length="512" mass="56136">MLPHPRRPLALRLLRKLSEGRVGGRCVAATASVPGAWPGPKPYLRIHGPGEDDAALLEGLPPAADVERWAKRWRRRVPCPDAWVPAEGLYILCLYARAGENVFMGRYEYRSLVDHVLWTCLERPRLNRERPLPASNLLLAAYALARLKQKETLQRLLPALREAVCEATSSLADEEVRLLPNEVSKLAWIVAAAPVSDNALLLLAGELSWKTPGMTSPHLAQVATALAISGSSEAAPALEAVMCRALPDDSKETYEAAVASSDLRTGDLQALAVGFLRGAVDVAKLAPRLLAAAEAIGWHRLSCSCKVILFRGFDLHRELLEPKDVATVEALYSEVLEALGTQLDKAAEPSAQWAQASPEQFRASMEDLNVTELDASSTAALLKRLGIDCDWPIKEDKEKLDWEAEAESILWRVREIPVLEAHPVPNRGQTFGHVEWSLRCAGTEASKHGRLILRSGHGYDRKPEGSLKDREEVVQRAQSVEPLVPLVLDGFSREADSEIQALAAVLREAEGL</sequence>
<evidence type="ECO:0000313" key="1">
    <source>
        <dbReference type="EMBL" id="OLP85203.1"/>
    </source>
</evidence>
<protein>
    <submittedName>
        <fullName evidence="1">Uncharacterized protein</fullName>
    </submittedName>
</protein>
<evidence type="ECO:0000313" key="2">
    <source>
        <dbReference type="Proteomes" id="UP000186817"/>
    </source>
</evidence>
<comment type="caution">
    <text evidence="1">The sequence shown here is derived from an EMBL/GenBank/DDBJ whole genome shotgun (WGS) entry which is preliminary data.</text>
</comment>